<feature type="compositionally biased region" description="Basic residues" evidence="1">
    <location>
        <begin position="1"/>
        <end position="10"/>
    </location>
</feature>
<evidence type="ECO:0000313" key="2">
    <source>
        <dbReference type="EMBL" id="OAX38194.1"/>
    </source>
</evidence>
<evidence type="ECO:0000313" key="3">
    <source>
        <dbReference type="Proteomes" id="UP000092154"/>
    </source>
</evidence>
<keyword evidence="3" id="KW-1185">Reference proteome</keyword>
<evidence type="ECO:0000256" key="1">
    <source>
        <dbReference type="SAM" id="MobiDB-lite"/>
    </source>
</evidence>
<accession>A0A1B7N018</accession>
<feature type="region of interest" description="Disordered" evidence="1">
    <location>
        <begin position="1"/>
        <end position="39"/>
    </location>
</feature>
<protein>
    <submittedName>
        <fullName evidence="2">Uncharacterized protein</fullName>
    </submittedName>
</protein>
<gene>
    <name evidence="2" type="ORF">K503DRAFT_770733</name>
</gene>
<dbReference type="STRING" id="1314800.A0A1B7N018"/>
<name>A0A1B7N018_9AGAM</name>
<dbReference type="OrthoDB" id="3048787at2759"/>
<dbReference type="Proteomes" id="UP000092154">
    <property type="component" value="Unassembled WGS sequence"/>
</dbReference>
<proteinExistence type="predicted"/>
<sequence>MSTNLKRKPRDKPAAHDRPVKQRKSAGETPRTSGTRSYMGEFSAFEGGDKTIADEVRHEIAVANGESIDNLLDLYRRIEAGCGDPQFSLNLSIQLRIFRGTLRREELMTARQTSLNENFLV</sequence>
<dbReference type="AlphaFoldDB" id="A0A1B7N018"/>
<dbReference type="InParanoid" id="A0A1B7N018"/>
<organism evidence="2 3">
    <name type="scientific">Rhizopogon vinicolor AM-OR11-026</name>
    <dbReference type="NCBI Taxonomy" id="1314800"/>
    <lineage>
        <taxon>Eukaryota</taxon>
        <taxon>Fungi</taxon>
        <taxon>Dikarya</taxon>
        <taxon>Basidiomycota</taxon>
        <taxon>Agaricomycotina</taxon>
        <taxon>Agaricomycetes</taxon>
        <taxon>Agaricomycetidae</taxon>
        <taxon>Boletales</taxon>
        <taxon>Suillineae</taxon>
        <taxon>Rhizopogonaceae</taxon>
        <taxon>Rhizopogon</taxon>
    </lineage>
</organism>
<dbReference type="EMBL" id="KV448308">
    <property type="protein sequence ID" value="OAX38194.1"/>
    <property type="molecule type" value="Genomic_DNA"/>
</dbReference>
<reference evidence="2 3" key="1">
    <citation type="submission" date="2016-06" db="EMBL/GenBank/DDBJ databases">
        <title>Comparative genomics of the ectomycorrhizal sister species Rhizopogon vinicolor and Rhizopogon vesiculosus (Basidiomycota: Boletales) reveals a divergence of the mating type B locus.</title>
        <authorList>
            <consortium name="DOE Joint Genome Institute"/>
            <person name="Mujic A.B."/>
            <person name="Kuo A."/>
            <person name="Tritt A."/>
            <person name="Lipzen A."/>
            <person name="Chen C."/>
            <person name="Johnson J."/>
            <person name="Sharma A."/>
            <person name="Barry K."/>
            <person name="Grigoriev I.V."/>
            <person name="Spatafora J.W."/>
        </authorList>
    </citation>
    <scope>NUCLEOTIDE SEQUENCE [LARGE SCALE GENOMIC DNA]</scope>
    <source>
        <strain evidence="2 3">AM-OR11-026</strain>
    </source>
</reference>
<feature type="compositionally biased region" description="Basic and acidic residues" evidence="1">
    <location>
        <begin position="11"/>
        <end position="20"/>
    </location>
</feature>